<dbReference type="Proteomes" id="UP000030428">
    <property type="component" value="Unassembled WGS sequence"/>
</dbReference>
<gene>
    <name evidence="1" type="ORF">PN36_17435</name>
</gene>
<evidence type="ECO:0000313" key="1">
    <source>
        <dbReference type="EMBL" id="TGO02867.1"/>
    </source>
</evidence>
<proteinExistence type="predicted"/>
<dbReference type="AlphaFoldDB" id="A0A4E0QPK3"/>
<keyword evidence="2" id="KW-1185">Reference proteome</keyword>
<reference evidence="1 2" key="1">
    <citation type="journal article" date="2016" name="Front. Microbiol.">
        <title>Single-Cell (Meta-)Genomics of a Dimorphic Candidatus Thiomargarita nelsonii Reveals Genomic Plasticity.</title>
        <authorList>
            <person name="Flood B.E."/>
            <person name="Fliss P."/>
            <person name="Jones D.S."/>
            <person name="Dick G.J."/>
            <person name="Jain S."/>
            <person name="Kaster A.K."/>
            <person name="Winkel M."/>
            <person name="Mussmann M."/>
            <person name="Bailey J."/>
        </authorList>
    </citation>
    <scope>NUCLEOTIDE SEQUENCE [LARGE SCALE GENOMIC DNA]</scope>
    <source>
        <strain evidence="1">Hydrate Ridge</strain>
    </source>
</reference>
<name>A0A4E0QPK3_9GAMM</name>
<evidence type="ECO:0000313" key="2">
    <source>
        <dbReference type="Proteomes" id="UP000030428"/>
    </source>
</evidence>
<comment type="caution">
    <text evidence="1">The sequence shown here is derived from an EMBL/GenBank/DDBJ whole genome shotgun (WGS) entry which is preliminary data.</text>
</comment>
<protein>
    <submittedName>
        <fullName evidence="1">Uncharacterized protein</fullName>
    </submittedName>
</protein>
<sequence length="81" mass="9251">MKKLAIKPTNKLALTGWRPILIRWWIIQDLVQIIEKVGYKTDQQIGTNWLAPNLNSVVDKLLRLKPTFCSTIIVVGVKPVN</sequence>
<dbReference type="EMBL" id="JSZA02000067">
    <property type="protein sequence ID" value="TGO02867.1"/>
    <property type="molecule type" value="Genomic_DNA"/>
</dbReference>
<accession>A0A4E0QPK3</accession>
<organism evidence="1 2">
    <name type="scientific">Candidatus Thiomargarita nelsonii</name>
    <dbReference type="NCBI Taxonomy" id="1003181"/>
    <lineage>
        <taxon>Bacteria</taxon>
        <taxon>Pseudomonadati</taxon>
        <taxon>Pseudomonadota</taxon>
        <taxon>Gammaproteobacteria</taxon>
        <taxon>Thiotrichales</taxon>
        <taxon>Thiotrichaceae</taxon>
        <taxon>Thiomargarita</taxon>
    </lineage>
</organism>